<dbReference type="PANTHER" id="PTHR44675:SF1">
    <property type="entry name" value="P21-ACTIVATED PROTEIN KINASE-INTERACTING PROTEIN 1"/>
    <property type="match status" value="1"/>
</dbReference>
<evidence type="ECO:0000313" key="4">
    <source>
        <dbReference type="EMBL" id="KAL5106137.1"/>
    </source>
</evidence>
<dbReference type="Proteomes" id="UP001651158">
    <property type="component" value="Unassembled WGS sequence"/>
</dbReference>
<feature type="region of interest" description="Disordered" evidence="3">
    <location>
        <begin position="418"/>
        <end position="455"/>
    </location>
</feature>
<evidence type="ECO:0000256" key="2">
    <source>
        <dbReference type="PROSITE-ProRule" id="PRU00221"/>
    </source>
</evidence>
<sequence>MSEASQLHILLPSLLCTLTRRFIAVTLSVGALMLQSNFPRLHIACGSYDGTVFAMSYDHSGTREMGPSRLKAEFIDPEAHSAPVTALTIYNDTVASGSADEAIQLFSLSRRSRMGCLELHTGSVRHLFFADSRHLLSAGEDACLGLWRRSGGRNRGASAWQCIRQMRRHKAPIISLLLHPSLRLAFSLADGEGDHTFRIWSLTRGRQVYTTRLRALNAEGATALAAVVVPDRPRHSHHLLLLFVTPPSSTHFHRIDFIDLAQGRQKALFSARFPTLLSVPPVVFHVEEECLYLLAGIGNVLNVYRCQLTENAMVLVAKTKVPGKRFKFLKALSWPDEVVKAEPEVYGGRRRLVVLVTTDIDGSYVRGYAVDLDATPMTAAEDSAPSLVLHPVFTYDIHEIRLTQVDAAWTSGVDEASEVEEVDRIVSAEGTEEMQISDGENESNSGEEEEEDLGD</sequence>
<accession>A0ABR4Q8Y7</accession>
<dbReference type="InterPro" id="IPR001680">
    <property type="entry name" value="WD40_rpt"/>
</dbReference>
<dbReference type="InterPro" id="IPR051959">
    <property type="entry name" value="PAK1-Kinase_Regulator"/>
</dbReference>
<protein>
    <submittedName>
        <fullName evidence="4">P21-activated protein kinase-interacting protein 1-like</fullName>
    </submittedName>
</protein>
<keyword evidence="5" id="KW-1185">Reference proteome</keyword>
<dbReference type="PROSITE" id="PS50082">
    <property type="entry name" value="WD_REPEATS_2"/>
    <property type="match status" value="1"/>
</dbReference>
<dbReference type="InterPro" id="IPR015943">
    <property type="entry name" value="WD40/YVTN_repeat-like_dom_sf"/>
</dbReference>
<gene>
    <name evidence="4" type="ORF">TcWFU_003409</name>
</gene>
<dbReference type="InterPro" id="IPR036322">
    <property type="entry name" value="WD40_repeat_dom_sf"/>
</dbReference>
<feature type="repeat" description="WD" evidence="2">
    <location>
        <begin position="166"/>
        <end position="210"/>
    </location>
</feature>
<comment type="caution">
    <text evidence="4">The sequence shown here is derived from an EMBL/GenBank/DDBJ whole genome shotgun (WGS) entry which is preliminary data.</text>
</comment>
<evidence type="ECO:0000256" key="3">
    <source>
        <dbReference type="SAM" id="MobiDB-lite"/>
    </source>
</evidence>
<dbReference type="PANTHER" id="PTHR44675">
    <property type="entry name" value="PAK1 INTERACTING PROTEIN 1"/>
    <property type="match status" value="1"/>
</dbReference>
<keyword evidence="2" id="KW-0853">WD repeat</keyword>
<reference evidence="4 5" key="1">
    <citation type="journal article" date="2022" name="Front. Cell. Infect. Microbiol.">
        <title>The Genomes of Two Strains of Taenia crassiceps the Animal Model for the Study of Human Cysticercosis.</title>
        <authorList>
            <person name="Bobes R.J."/>
            <person name="Estrada K."/>
            <person name="Rios-Valencia D.G."/>
            <person name="Calderon-Gallegos A."/>
            <person name="de la Torre P."/>
            <person name="Carrero J.C."/>
            <person name="Sanchez-Flores A."/>
            <person name="Laclette J.P."/>
        </authorList>
    </citation>
    <scope>NUCLEOTIDE SEQUENCE [LARGE SCALE GENOMIC DNA]</scope>
    <source>
        <strain evidence="4">WFUcys</strain>
    </source>
</reference>
<evidence type="ECO:0000313" key="5">
    <source>
        <dbReference type="Proteomes" id="UP001651158"/>
    </source>
</evidence>
<name>A0ABR4Q8Y7_9CEST</name>
<dbReference type="Pfam" id="PF00400">
    <property type="entry name" value="WD40"/>
    <property type="match status" value="1"/>
</dbReference>
<evidence type="ECO:0000256" key="1">
    <source>
        <dbReference type="ARBA" id="ARBA00045213"/>
    </source>
</evidence>
<organism evidence="4 5">
    <name type="scientific">Taenia crassiceps</name>
    <dbReference type="NCBI Taxonomy" id="6207"/>
    <lineage>
        <taxon>Eukaryota</taxon>
        <taxon>Metazoa</taxon>
        <taxon>Spiralia</taxon>
        <taxon>Lophotrochozoa</taxon>
        <taxon>Platyhelminthes</taxon>
        <taxon>Cestoda</taxon>
        <taxon>Eucestoda</taxon>
        <taxon>Cyclophyllidea</taxon>
        <taxon>Taeniidae</taxon>
        <taxon>Taenia</taxon>
    </lineage>
</organism>
<proteinExistence type="predicted"/>
<dbReference type="EMBL" id="JAKROA010000006">
    <property type="protein sequence ID" value="KAL5106137.1"/>
    <property type="molecule type" value="Genomic_DNA"/>
</dbReference>
<dbReference type="SUPFAM" id="SSF50978">
    <property type="entry name" value="WD40 repeat-like"/>
    <property type="match status" value="1"/>
</dbReference>
<comment type="function">
    <text evidence="1">Negatively regulates the PAK1 kinase. PAK1 is a member of the PAK kinase family, which has been shown to play a positive role in the regulation of signaling pathways involving MAPK8 and RELA. PAK1 exists as an inactive homodimer, which is activated by binding of small GTPases such as CDC42 to an N-terminal regulatory domain. PAK1IP1 also binds to the N-terminus of PAK1, and inhibits the specific activation of PAK1 by CDC42. May be involved in ribosomal large subunit assembly.</text>
</comment>
<dbReference type="Gene3D" id="2.130.10.10">
    <property type="entry name" value="YVTN repeat-like/Quinoprotein amine dehydrogenase"/>
    <property type="match status" value="1"/>
</dbReference>
<dbReference type="SMART" id="SM00320">
    <property type="entry name" value="WD40"/>
    <property type="match status" value="4"/>
</dbReference>
<feature type="compositionally biased region" description="Acidic residues" evidence="3">
    <location>
        <begin position="439"/>
        <end position="455"/>
    </location>
</feature>